<evidence type="ECO:0000313" key="5">
    <source>
        <dbReference type="EMBL" id="EHY60325.1"/>
    </source>
</evidence>
<dbReference type="InterPro" id="IPR012677">
    <property type="entry name" value="Nucleotide-bd_a/b_plait_sf"/>
</dbReference>
<gene>
    <name evidence="5" type="ORF">HMPREF1120_08291</name>
</gene>
<dbReference type="VEuPathDB" id="FungiDB:HMPREF1120_08291"/>
<dbReference type="InterPro" id="IPR000504">
    <property type="entry name" value="RRM_dom"/>
</dbReference>
<dbReference type="GeneID" id="20312930"/>
<dbReference type="SMART" id="SM00360">
    <property type="entry name" value="RRM"/>
    <property type="match status" value="1"/>
</dbReference>
<dbReference type="PANTHER" id="PTHR48037">
    <property type="entry name" value="ATPASE E1"/>
    <property type="match status" value="1"/>
</dbReference>
<name>H6C898_EXODN</name>
<evidence type="ECO:0000256" key="2">
    <source>
        <dbReference type="PROSITE-ProRule" id="PRU00176"/>
    </source>
</evidence>
<dbReference type="AlphaFoldDB" id="H6C898"/>
<accession>H6C898</accession>
<proteinExistence type="predicted"/>
<dbReference type="OrthoDB" id="407442at2759"/>
<organism evidence="5 6">
    <name type="scientific">Exophiala dermatitidis (strain ATCC 34100 / CBS 525.76 / NIH/UT8656)</name>
    <name type="common">Black yeast</name>
    <name type="synonym">Wangiella dermatitidis</name>
    <dbReference type="NCBI Taxonomy" id="858893"/>
    <lineage>
        <taxon>Eukaryota</taxon>
        <taxon>Fungi</taxon>
        <taxon>Dikarya</taxon>
        <taxon>Ascomycota</taxon>
        <taxon>Pezizomycotina</taxon>
        <taxon>Eurotiomycetes</taxon>
        <taxon>Chaetothyriomycetidae</taxon>
        <taxon>Chaetothyriales</taxon>
        <taxon>Herpotrichiellaceae</taxon>
        <taxon>Exophiala</taxon>
    </lineage>
</organism>
<dbReference type="PANTHER" id="PTHR48037:SF1">
    <property type="entry name" value="RRM DOMAIN-CONTAINING PROTEIN"/>
    <property type="match status" value="1"/>
</dbReference>
<dbReference type="eggNOG" id="KOG0111">
    <property type="taxonomic scope" value="Eukaryota"/>
</dbReference>
<evidence type="ECO:0000313" key="6">
    <source>
        <dbReference type="Proteomes" id="UP000007304"/>
    </source>
</evidence>
<dbReference type="InterPro" id="IPR035979">
    <property type="entry name" value="RBD_domain_sf"/>
</dbReference>
<evidence type="ECO:0000256" key="3">
    <source>
        <dbReference type="SAM" id="MobiDB-lite"/>
    </source>
</evidence>
<feature type="compositionally biased region" description="Basic and acidic residues" evidence="3">
    <location>
        <begin position="128"/>
        <end position="142"/>
    </location>
</feature>
<reference evidence="5" key="1">
    <citation type="submission" date="2011-07" db="EMBL/GenBank/DDBJ databases">
        <title>The Genome Sequence of Exophiala (Wangiella) dermatitidis NIH/UT8656.</title>
        <authorList>
            <consortium name="The Broad Institute Genome Sequencing Platform"/>
            <person name="Cuomo C."/>
            <person name="Wang Z."/>
            <person name="Hunicke-Smith S."/>
            <person name="Szanislo P.J."/>
            <person name="Earl A."/>
            <person name="Young S.K."/>
            <person name="Zeng Q."/>
            <person name="Gargeya S."/>
            <person name="Fitzgerald M."/>
            <person name="Haas B."/>
            <person name="Abouelleil A."/>
            <person name="Alvarado L."/>
            <person name="Arachchi H.M."/>
            <person name="Berlin A."/>
            <person name="Brown A."/>
            <person name="Chapman S.B."/>
            <person name="Chen Z."/>
            <person name="Dunbar C."/>
            <person name="Freedman E."/>
            <person name="Gearin G."/>
            <person name="Gellesch M."/>
            <person name="Goldberg J."/>
            <person name="Griggs A."/>
            <person name="Gujja S."/>
            <person name="Heiman D."/>
            <person name="Howarth C."/>
            <person name="Larson L."/>
            <person name="Lui A."/>
            <person name="MacDonald P.J.P."/>
            <person name="Montmayeur A."/>
            <person name="Murphy C."/>
            <person name="Neiman D."/>
            <person name="Pearson M."/>
            <person name="Priest M."/>
            <person name="Roberts A."/>
            <person name="Saif S."/>
            <person name="Shea T."/>
            <person name="Shenoy N."/>
            <person name="Sisk P."/>
            <person name="Stolte C."/>
            <person name="Sykes S."/>
            <person name="Wortman J."/>
            <person name="Nusbaum C."/>
            <person name="Birren B."/>
        </authorList>
    </citation>
    <scope>NUCLEOTIDE SEQUENCE</scope>
    <source>
        <strain evidence="5">NIH/UT8656</strain>
    </source>
</reference>
<dbReference type="OMA" id="YKPVWID"/>
<dbReference type="RefSeq" id="XP_009160786.1">
    <property type="nucleotide sequence ID" value="XM_009162538.1"/>
</dbReference>
<dbReference type="InterPro" id="IPR034168">
    <property type="entry name" value="PPIE_RRM"/>
</dbReference>
<evidence type="ECO:0000256" key="1">
    <source>
        <dbReference type="ARBA" id="ARBA00022884"/>
    </source>
</evidence>
<keyword evidence="1 2" id="KW-0694">RNA-binding</keyword>
<feature type="domain" description="RRM" evidence="4">
    <location>
        <begin position="12"/>
        <end position="94"/>
    </location>
</feature>
<dbReference type="PROSITE" id="PS50102">
    <property type="entry name" value="RRM"/>
    <property type="match status" value="1"/>
</dbReference>
<sequence length="158" mass="16858">MADASGPNRPNSTIYVGGLDTTLVTAATLSEAFIPFGEIVDITLPKPEAPSSTDLHRGFGYVEFEDPADAKEAIANMDQSELYGRVIKVALAKPDRKDMGENVGLGSTTAIWEQEDYLAKYAGAATEDKAAVEQARNEKPEDPMEGLEGLDVAGPKPE</sequence>
<keyword evidence="5" id="KW-0413">Isomerase</keyword>
<dbReference type="GO" id="GO:0003723">
    <property type="term" value="F:RNA binding"/>
    <property type="evidence" value="ECO:0007669"/>
    <property type="project" value="UniProtKB-UniRule"/>
</dbReference>
<dbReference type="HOGENOM" id="CLU_012062_27_1_1"/>
<dbReference type="SUPFAM" id="SSF54928">
    <property type="entry name" value="RNA-binding domain, RBD"/>
    <property type="match status" value="1"/>
</dbReference>
<dbReference type="Proteomes" id="UP000007304">
    <property type="component" value="Unassembled WGS sequence"/>
</dbReference>
<dbReference type="STRING" id="858893.H6C898"/>
<protein>
    <submittedName>
        <fullName evidence="5">Peptidylprolyl isomerase</fullName>
    </submittedName>
</protein>
<dbReference type="EMBL" id="JH226136">
    <property type="protein sequence ID" value="EHY60325.1"/>
    <property type="molecule type" value="Genomic_DNA"/>
</dbReference>
<keyword evidence="6" id="KW-1185">Reference proteome</keyword>
<dbReference type="GO" id="GO:0016853">
    <property type="term" value="F:isomerase activity"/>
    <property type="evidence" value="ECO:0007669"/>
    <property type="project" value="UniProtKB-KW"/>
</dbReference>
<dbReference type="InParanoid" id="H6C898"/>
<dbReference type="FunCoup" id="H6C898">
    <property type="interactions" value="663"/>
</dbReference>
<dbReference type="CDD" id="cd12347">
    <property type="entry name" value="RRM_PPIE"/>
    <property type="match status" value="1"/>
</dbReference>
<dbReference type="Gene3D" id="3.30.70.330">
    <property type="match status" value="1"/>
</dbReference>
<dbReference type="Pfam" id="PF00076">
    <property type="entry name" value="RRM_1"/>
    <property type="match status" value="1"/>
</dbReference>
<evidence type="ECO:0000259" key="4">
    <source>
        <dbReference type="PROSITE" id="PS50102"/>
    </source>
</evidence>
<feature type="region of interest" description="Disordered" evidence="3">
    <location>
        <begin position="128"/>
        <end position="158"/>
    </location>
</feature>